<dbReference type="AlphaFoldDB" id="A0A8J7WSF9"/>
<organism evidence="1 2">
    <name type="scientific">Actinocrinis puniceicyclus</name>
    <dbReference type="NCBI Taxonomy" id="977794"/>
    <lineage>
        <taxon>Bacteria</taxon>
        <taxon>Bacillati</taxon>
        <taxon>Actinomycetota</taxon>
        <taxon>Actinomycetes</taxon>
        <taxon>Catenulisporales</taxon>
        <taxon>Actinospicaceae</taxon>
        <taxon>Actinocrinis</taxon>
    </lineage>
</organism>
<dbReference type="Proteomes" id="UP000677913">
    <property type="component" value="Unassembled WGS sequence"/>
</dbReference>
<name>A0A8J7WSF9_9ACTN</name>
<gene>
    <name evidence="1" type="ORF">KGA66_22915</name>
</gene>
<protein>
    <submittedName>
        <fullName evidence="1">Uncharacterized protein</fullName>
    </submittedName>
</protein>
<sequence>MTHDTAQAGLLIAALGAAQREGNPIPGSDPQQWSRIIRVASKRWSTFERRHPAAADTFCARVEDLARGLLDRCAPQRNSGATIDITDCRGLARSLATILQSPPAARAGAGVNPDRGPQ</sequence>
<keyword evidence="2" id="KW-1185">Reference proteome</keyword>
<accession>A0A8J7WSF9</accession>
<reference evidence="1" key="1">
    <citation type="submission" date="2021-04" db="EMBL/GenBank/DDBJ databases">
        <title>Genome based classification of Actinospica acidithermotolerans sp. nov., an actinobacterium isolated from an Indonesian hot spring.</title>
        <authorList>
            <person name="Kusuma A.B."/>
            <person name="Putra K.E."/>
            <person name="Nafisah S."/>
            <person name="Loh J."/>
            <person name="Nouioui I."/>
            <person name="Goodfellow M."/>
        </authorList>
    </citation>
    <scope>NUCLEOTIDE SEQUENCE</scope>
    <source>
        <strain evidence="1">DSM 45618</strain>
    </source>
</reference>
<evidence type="ECO:0000313" key="1">
    <source>
        <dbReference type="EMBL" id="MBS2965915.1"/>
    </source>
</evidence>
<dbReference type="RefSeq" id="WP_211470471.1">
    <property type="nucleotide sequence ID" value="NZ_JAGSXH010000108.1"/>
</dbReference>
<proteinExistence type="predicted"/>
<dbReference type="EMBL" id="JAGSXH010000108">
    <property type="protein sequence ID" value="MBS2965915.1"/>
    <property type="molecule type" value="Genomic_DNA"/>
</dbReference>
<evidence type="ECO:0000313" key="2">
    <source>
        <dbReference type="Proteomes" id="UP000677913"/>
    </source>
</evidence>
<comment type="caution">
    <text evidence="1">The sequence shown here is derived from an EMBL/GenBank/DDBJ whole genome shotgun (WGS) entry which is preliminary data.</text>
</comment>